<dbReference type="GeneID" id="17286667"/>
<feature type="region of interest" description="Disordered" evidence="1">
    <location>
        <begin position="62"/>
        <end position="83"/>
    </location>
</feature>
<dbReference type="Proteomes" id="UP000013827">
    <property type="component" value="Unassembled WGS sequence"/>
</dbReference>
<feature type="compositionally biased region" description="Basic and acidic residues" evidence="1">
    <location>
        <begin position="108"/>
        <end position="128"/>
    </location>
</feature>
<proteinExistence type="predicted"/>
<dbReference type="KEGG" id="ehx:EMIHUDRAFT_448785"/>
<feature type="region of interest" description="Disordered" evidence="1">
    <location>
        <begin position="108"/>
        <end position="150"/>
    </location>
</feature>
<dbReference type="AlphaFoldDB" id="A0A0D3L062"/>
<name>A0A0D3L062_EMIH1</name>
<feature type="compositionally biased region" description="Low complexity" evidence="1">
    <location>
        <begin position="307"/>
        <end position="331"/>
    </location>
</feature>
<sequence length="331" mass="35770">MKTEHSTAVQSKARSALSSASEHEAIVARLEAKLRQSEAEYRSARSVRASLEAELSAARQQLAKGREAEAEAARRRGEERDQAEAALAEARGEAEALRRAAGAAESARAELQSKLDAATRRRDDDAAAHRGALQQRERRVAELEGQLDTGKPSEAAMFNIARDQAKRDAEADKLRAQLASLRKMLKESHRVLSHLMKQERRGGAPQAELAVTRRDLERQQGLNAVYLKNEHIRLARVLGTVLSFSPEETAKVEARIAEYSESWWGGPASLLRDSQADGYAGLTGSLTETITALPTALSSWFWGGGTAAPAATSSSSSARPALASLTTPGRP</sequence>
<accession>A0A0D3L062</accession>
<reference evidence="3" key="1">
    <citation type="journal article" date="2013" name="Nature">
        <title>Pan genome of the phytoplankton Emiliania underpins its global distribution.</title>
        <authorList>
            <person name="Read B.A."/>
            <person name="Kegel J."/>
            <person name="Klute M.J."/>
            <person name="Kuo A."/>
            <person name="Lefebvre S.C."/>
            <person name="Maumus F."/>
            <person name="Mayer C."/>
            <person name="Miller J."/>
            <person name="Monier A."/>
            <person name="Salamov A."/>
            <person name="Young J."/>
            <person name="Aguilar M."/>
            <person name="Claverie J.M."/>
            <person name="Frickenhaus S."/>
            <person name="Gonzalez K."/>
            <person name="Herman E.K."/>
            <person name="Lin Y.C."/>
            <person name="Napier J."/>
            <person name="Ogata H."/>
            <person name="Sarno A.F."/>
            <person name="Shmutz J."/>
            <person name="Schroeder D."/>
            <person name="de Vargas C."/>
            <person name="Verret F."/>
            <person name="von Dassow P."/>
            <person name="Valentin K."/>
            <person name="Van de Peer Y."/>
            <person name="Wheeler G."/>
            <person name="Dacks J.B."/>
            <person name="Delwiche C.F."/>
            <person name="Dyhrman S.T."/>
            <person name="Glockner G."/>
            <person name="John U."/>
            <person name="Richards T."/>
            <person name="Worden A.Z."/>
            <person name="Zhang X."/>
            <person name="Grigoriev I.V."/>
            <person name="Allen A.E."/>
            <person name="Bidle K."/>
            <person name="Borodovsky M."/>
            <person name="Bowler C."/>
            <person name="Brownlee C."/>
            <person name="Cock J.M."/>
            <person name="Elias M."/>
            <person name="Gladyshev V.N."/>
            <person name="Groth M."/>
            <person name="Guda C."/>
            <person name="Hadaegh A."/>
            <person name="Iglesias-Rodriguez M.D."/>
            <person name="Jenkins J."/>
            <person name="Jones B.M."/>
            <person name="Lawson T."/>
            <person name="Leese F."/>
            <person name="Lindquist E."/>
            <person name="Lobanov A."/>
            <person name="Lomsadze A."/>
            <person name="Malik S.B."/>
            <person name="Marsh M.E."/>
            <person name="Mackinder L."/>
            <person name="Mock T."/>
            <person name="Mueller-Roeber B."/>
            <person name="Pagarete A."/>
            <person name="Parker M."/>
            <person name="Probert I."/>
            <person name="Quesneville H."/>
            <person name="Raines C."/>
            <person name="Rensing S.A."/>
            <person name="Riano-Pachon D.M."/>
            <person name="Richier S."/>
            <person name="Rokitta S."/>
            <person name="Shiraiwa Y."/>
            <person name="Soanes D.M."/>
            <person name="van der Giezen M."/>
            <person name="Wahlund T.M."/>
            <person name="Williams B."/>
            <person name="Wilson W."/>
            <person name="Wolfe G."/>
            <person name="Wurch L.L."/>
        </authorList>
    </citation>
    <scope>NUCLEOTIDE SEQUENCE</scope>
</reference>
<dbReference type="EnsemblProtists" id="EOD41397">
    <property type="protein sequence ID" value="EOD41397"/>
    <property type="gene ID" value="EMIHUDRAFT_448785"/>
</dbReference>
<evidence type="ECO:0000313" key="3">
    <source>
        <dbReference type="Proteomes" id="UP000013827"/>
    </source>
</evidence>
<dbReference type="RefSeq" id="XP_005793826.1">
    <property type="nucleotide sequence ID" value="XM_005793769.1"/>
</dbReference>
<evidence type="ECO:0008006" key="4">
    <source>
        <dbReference type="Google" id="ProtNLM"/>
    </source>
</evidence>
<feature type="region of interest" description="Disordered" evidence="1">
    <location>
        <begin position="1"/>
        <end position="22"/>
    </location>
</feature>
<dbReference type="HOGENOM" id="CLU_840516_0_0_1"/>
<evidence type="ECO:0000313" key="2">
    <source>
        <dbReference type="EnsemblProtists" id="EOD41397"/>
    </source>
</evidence>
<evidence type="ECO:0000256" key="1">
    <source>
        <dbReference type="SAM" id="MobiDB-lite"/>
    </source>
</evidence>
<protein>
    <recommendedName>
        <fullName evidence="4">GRIP domain-containing protein</fullName>
    </recommendedName>
</protein>
<feature type="compositionally biased region" description="Basic and acidic residues" evidence="1">
    <location>
        <begin position="64"/>
        <end position="83"/>
    </location>
</feature>
<keyword evidence="3" id="KW-1185">Reference proteome</keyword>
<organism evidence="2 3">
    <name type="scientific">Emiliania huxleyi (strain CCMP1516)</name>
    <dbReference type="NCBI Taxonomy" id="280463"/>
    <lineage>
        <taxon>Eukaryota</taxon>
        <taxon>Haptista</taxon>
        <taxon>Haptophyta</taxon>
        <taxon>Prymnesiophyceae</taxon>
        <taxon>Isochrysidales</taxon>
        <taxon>Noelaerhabdaceae</taxon>
        <taxon>Emiliania</taxon>
    </lineage>
</organism>
<dbReference type="PaxDb" id="2903-EOD41397"/>
<reference evidence="2" key="2">
    <citation type="submission" date="2024-10" db="UniProtKB">
        <authorList>
            <consortium name="EnsemblProtists"/>
        </authorList>
    </citation>
    <scope>IDENTIFICATION</scope>
</reference>
<feature type="compositionally biased region" description="Polar residues" evidence="1">
    <location>
        <begin position="1"/>
        <end position="20"/>
    </location>
</feature>
<feature type="region of interest" description="Disordered" evidence="1">
    <location>
        <begin position="306"/>
        <end position="331"/>
    </location>
</feature>